<dbReference type="GO" id="GO:0009113">
    <property type="term" value="P:purine nucleobase biosynthetic process"/>
    <property type="evidence" value="ECO:0007669"/>
    <property type="project" value="InterPro"/>
</dbReference>
<dbReference type="FunFam" id="3.90.600.10:FF:000001">
    <property type="entry name" value="Trifunctional purine biosynthetic protein adenosine-3"/>
    <property type="match status" value="1"/>
</dbReference>
<sequence>MYACAKGTLTADMVHWKDAAACCVIMASAGYPASSHKGDVISGLDAVDKEDVMVFHSGTAKKDGQYVTNGGRVLGVTAVAPDLKSAIEKAYANVKRIHFDGQQVRSDIGAKGLKHLK</sequence>
<comment type="similarity">
    <text evidence="5">Belongs to the GARS family.</text>
</comment>
<evidence type="ECO:0000256" key="6">
    <source>
        <dbReference type="ARBA" id="ARBA00042242"/>
    </source>
</evidence>
<dbReference type="InterPro" id="IPR020560">
    <property type="entry name" value="PRibGlycinamide_synth_C-dom"/>
</dbReference>
<dbReference type="InterPro" id="IPR011054">
    <property type="entry name" value="Rudment_hybrid_motif"/>
</dbReference>
<dbReference type="PANTHER" id="PTHR43472">
    <property type="entry name" value="PHOSPHORIBOSYLAMINE--GLYCINE LIGASE"/>
    <property type="match status" value="1"/>
</dbReference>
<dbReference type="AlphaFoldDB" id="R7MVN8"/>
<name>R7MVN8_MEGEL</name>
<dbReference type="Pfam" id="PF02843">
    <property type="entry name" value="GARS_C"/>
    <property type="match status" value="1"/>
</dbReference>
<evidence type="ECO:0000256" key="7">
    <source>
        <dbReference type="ARBA" id="ARBA00042864"/>
    </source>
</evidence>
<comment type="caution">
    <text evidence="9">The sequence shown here is derived from an EMBL/GenBank/DDBJ whole genome shotgun (WGS) entry which is preliminary data.</text>
</comment>
<keyword evidence="3" id="KW-0658">Purine biosynthesis</keyword>
<keyword evidence="2" id="KW-0547">Nucleotide-binding</keyword>
<evidence type="ECO:0000313" key="10">
    <source>
        <dbReference type="Proteomes" id="UP000017908"/>
    </source>
</evidence>
<dbReference type="InterPro" id="IPR037123">
    <property type="entry name" value="PRibGlycinamide_synth_C_sf"/>
</dbReference>
<dbReference type="Proteomes" id="UP000017908">
    <property type="component" value="Unassembled WGS sequence"/>
</dbReference>
<dbReference type="GO" id="GO:0004637">
    <property type="term" value="F:phosphoribosylamine-glycine ligase activity"/>
    <property type="evidence" value="ECO:0007669"/>
    <property type="project" value="InterPro"/>
</dbReference>
<protein>
    <recommendedName>
        <fullName evidence="6">Glycinamide ribonucleotide synthetase</fullName>
    </recommendedName>
    <alternativeName>
        <fullName evidence="7">Phosphoribosylglycinamide synthetase</fullName>
    </alternativeName>
</protein>
<dbReference type="EMBL" id="CBKE010000075">
    <property type="protein sequence ID" value="CDF04416.1"/>
    <property type="molecule type" value="Genomic_DNA"/>
</dbReference>
<gene>
    <name evidence="9" type="ORF">BN715_00776</name>
</gene>
<evidence type="ECO:0000256" key="4">
    <source>
        <dbReference type="ARBA" id="ARBA00022840"/>
    </source>
</evidence>
<evidence type="ECO:0000256" key="1">
    <source>
        <dbReference type="ARBA" id="ARBA00022598"/>
    </source>
</evidence>
<dbReference type="GO" id="GO:0005524">
    <property type="term" value="F:ATP binding"/>
    <property type="evidence" value="ECO:0007669"/>
    <property type="project" value="UniProtKB-KW"/>
</dbReference>
<dbReference type="InterPro" id="IPR000115">
    <property type="entry name" value="PRibGlycinamide_synth"/>
</dbReference>
<evidence type="ECO:0000259" key="8">
    <source>
        <dbReference type="SMART" id="SM01210"/>
    </source>
</evidence>
<keyword evidence="1 9" id="KW-0436">Ligase</keyword>
<organism evidence="9 10">
    <name type="scientific">Megasphaera elsdenii CAG:570</name>
    <dbReference type="NCBI Taxonomy" id="1263087"/>
    <lineage>
        <taxon>Bacteria</taxon>
        <taxon>Bacillati</taxon>
        <taxon>Bacillota</taxon>
        <taxon>Negativicutes</taxon>
        <taxon>Veillonellales</taxon>
        <taxon>Veillonellaceae</taxon>
        <taxon>Megasphaera</taxon>
    </lineage>
</organism>
<reference evidence="9" key="1">
    <citation type="submission" date="2012-11" db="EMBL/GenBank/DDBJ databases">
        <title>Dependencies among metagenomic species, viruses, plasmids and units of genetic variation.</title>
        <authorList>
            <person name="Nielsen H.B."/>
            <person name="Almeida M."/>
            <person name="Juncker A.S."/>
            <person name="Rasmussen S."/>
            <person name="Li J."/>
            <person name="Sunagawa S."/>
            <person name="Plichta D."/>
            <person name="Gautier L."/>
            <person name="Le Chatelier E."/>
            <person name="Peletier E."/>
            <person name="Bonde I."/>
            <person name="Nielsen T."/>
            <person name="Manichanh C."/>
            <person name="Arumugam M."/>
            <person name="Batto J."/>
            <person name="Santos M.B.Q.D."/>
            <person name="Blom N."/>
            <person name="Borruel N."/>
            <person name="Burgdorf K.S."/>
            <person name="Boumezbeur F."/>
            <person name="Casellas F."/>
            <person name="Dore J."/>
            <person name="Guarner F."/>
            <person name="Hansen T."/>
            <person name="Hildebrand F."/>
            <person name="Kaas R.S."/>
            <person name="Kennedy S."/>
            <person name="Kristiansen K."/>
            <person name="Kultima J.R."/>
            <person name="Leonard P."/>
            <person name="Levenez F."/>
            <person name="Lund O."/>
            <person name="Moumen B."/>
            <person name="Le Paslier D."/>
            <person name="Pons N."/>
            <person name="Pedersen O."/>
            <person name="Prifti E."/>
            <person name="Qin J."/>
            <person name="Raes J."/>
            <person name="Tap J."/>
            <person name="Tims S."/>
            <person name="Ussery D.W."/>
            <person name="Yamada T."/>
            <person name="MetaHit consortium"/>
            <person name="Renault P."/>
            <person name="Sicheritz-Ponten T."/>
            <person name="Bork P."/>
            <person name="Wang J."/>
            <person name="Brunak S."/>
            <person name="Ehrlich S.D."/>
        </authorList>
    </citation>
    <scope>NUCLEOTIDE SEQUENCE [LARGE SCALE GENOMIC DNA]</scope>
</reference>
<dbReference type="PANTHER" id="PTHR43472:SF1">
    <property type="entry name" value="PHOSPHORIBOSYLAMINE--GLYCINE LIGASE, CHLOROPLASTIC"/>
    <property type="match status" value="1"/>
</dbReference>
<evidence type="ECO:0000256" key="2">
    <source>
        <dbReference type="ARBA" id="ARBA00022741"/>
    </source>
</evidence>
<evidence type="ECO:0000256" key="5">
    <source>
        <dbReference type="ARBA" id="ARBA00038345"/>
    </source>
</evidence>
<evidence type="ECO:0000256" key="3">
    <source>
        <dbReference type="ARBA" id="ARBA00022755"/>
    </source>
</evidence>
<feature type="domain" description="Phosphoribosylglycinamide synthetase C-domain" evidence="8">
    <location>
        <begin position="20"/>
        <end position="113"/>
    </location>
</feature>
<dbReference type="Gene3D" id="3.90.600.10">
    <property type="entry name" value="Phosphoribosylglycinamide synthetase, C-terminal domain"/>
    <property type="match status" value="1"/>
</dbReference>
<dbReference type="GO" id="GO:0006164">
    <property type="term" value="P:purine nucleotide biosynthetic process"/>
    <property type="evidence" value="ECO:0007669"/>
    <property type="project" value="UniProtKB-KW"/>
</dbReference>
<dbReference type="SUPFAM" id="SSF51246">
    <property type="entry name" value="Rudiment single hybrid motif"/>
    <property type="match status" value="1"/>
</dbReference>
<keyword evidence="4" id="KW-0067">ATP-binding</keyword>
<accession>R7MVN8</accession>
<proteinExistence type="inferred from homology"/>
<evidence type="ECO:0000313" key="9">
    <source>
        <dbReference type="EMBL" id="CDF04416.1"/>
    </source>
</evidence>
<dbReference type="SMART" id="SM01210">
    <property type="entry name" value="GARS_C"/>
    <property type="match status" value="1"/>
</dbReference>